<keyword evidence="6" id="KW-0472">Membrane</keyword>
<evidence type="ECO:0000256" key="1">
    <source>
        <dbReference type="ARBA" id="ARBA00004162"/>
    </source>
</evidence>
<comment type="subcellular location">
    <subcellularLocation>
        <location evidence="1">Cell membrane</location>
        <topology evidence="1">Single-pass membrane protein</topology>
    </subcellularLocation>
</comment>
<evidence type="ECO:0000256" key="5">
    <source>
        <dbReference type="ARBA" id="ARBA00022989"/>
    </source>
</evidence>
<name>A0A376H627_ENTGA</name>
<proteinExistence type="inferred from homology"/>
<keyword evidence="3" id="KW-1003">Cell membrane</keyword>
<dbReference type="CDD" id="cd07185">
    <property type="entry name" value="OmpA_C-like"/>
    <property type="match status" value="1"/>
</dbReference>
<dbReference type="SUPFAM" id="SSF103088">
    <property type="entry name" value="OmpA-like"/>
    <property type="match status" value="1"/>
</dbReference>
<dbReference type="InterPro" id="IPR050330">
    <property type="entry name" value="Bact_OuterMem_StrucFunc"/>
</dbReference>
<dbReference type="Gene3D" id="3.30.1330.60">
    <property type="entry name" value="OmpA-like domain"/>
    <property type="match status" value="1"/>
</dbReference>
<keyword evidence="4" id="KW-0812">Transmembrane</keyword>
<dbReference type="InterPro" id="IPR025713">
    <property type="entry name" value="MotB-like_N_dom"/>
</dbReference>
<dbReference type="InterPro" id="IPR006665">
    <property type="entry name" value="OmpA-like"/>
</dbReference>
<dbReference type="Pfam" id="PF00691">
    <property type="entry name" value="OmpA"/>
    <property type="match status" value="1"/>
</dbReference>
<dbReference type="PROSITE" id="PS51123">
    <property type="entry name" value="OMPA_2"/>
    <property type="match status" value="1"/>
</dbReference>
<evidence type="ECO:0000313" key="8">
    <source>
        <dbReference type="Proteomes" id="UP000254807"/>
    </source>
</evidence>
<reference evidence="7 8" key="1">
    <citation type="submission" date="2018-06" db="EMBL/GenBank/DDBJ databases">
        <authorList>
            <consortium name="Pathogen Informatics"/>
            <person name="Doyle S."/>
        </authorList>
    </citation>
    <scope>NUCLEOTIDE SEQUENCE [LARGE SCALE GENOMIC DNA]</scope>
    <source>
        <strain evidence="7 8">NCTC12360</strain>
    </source>
</reference>
<evidence type="ECO:0000256" key="3">
    <source>
        <dbReference type="ARBA" id="ARBA00022475"/>
    </source>
</evidence>
<evidence type="ECO:0000256" key="2">
    <source>
        <dbReference type="ARBA" id="ARBA00008914"/>
    </source>
</evidence>
<dbReference type="PANTHER" id="PTHR30329">
    <property type="entry name" value="STATOR ELEMENT OF FLAGELLAR MOTOR COMPLEX"/>
    <property type="match status" value="1"/>
</dbReference>
<protein>
    <submittedName>
        <fullName evidence="7">Chemotaxis protein MotB</fullName>
    </submittedName>
</protein>
<dbReference type="RefSeq" id="WP_060813698.1">
    <property type="nucleotide sequence ID" value="NZ_JAJGOJ010000006.1"/>
</dbReference>
<organism evidence="7 8">
    <name type="scientific">Enterococcus gallinarum</name>
    <dbReference type="NCBI Taxonomy" id="1353"/>
    <lineage>
        <taxon>Bacteria</taxon>
        <taxon>Bacillati</taxon>
        <taxon>Bacillota</taxon>
        <taxon>Bacilli</taxon>
        <taxon>Lactobacillales</taxon>
        <taxon>Enterococcaceae</taxon>
        <taxon>Enterococcus</taxon>
    </lineage>
</organism>
<evidence type="ECO:0000256" key="4">
    <source>
        <dbReference type="ARBA" id="ARBA00022692"/>
    </source>
</evidence>
<comment type="similarity">
    <text evidence="2">Belongs to the MotB family.</text>
</comment>
<dbReference type="InterPro" id="IPR036737">
    <property type="entry name" value="OmpA-like_sf"/>
</dbReference>
<dbReference type="OrthoDB" id="9815217at2"/>
<accession>A0A376H627</accession>
<keyword evidence="5" id="KW-1133">Transmembrane helix</keyword>
<dbReference type="PANTHER" id="PTHR30329:SF21">
    <property type="entry name" value="LIPOPROTEIN YIAD-RELATED"/>
    <property type="match status" value="1"/>
</dbReference>
<keyword evidence="8" id="KW-1185">Reference proteome</keyword>
<evidence type="ECO:0000256" key="6">
    <source>
        <dbReference type="ARBA" id="ARBA00023136"/>
    </source>
</evidence>
<dbReference type="EMBL" id="UFYW01000001">
    <property type="protein sequence ID" value="STD83848.1"/>
    <property type="molecule type" value="Genomic_DNA"/>
</dbReference>
<dbReference type="GO" id="GO:0005886">
    <property type="term" value="C:plasma membrane"/>
    <property type="evidence" value="ECO:0007669"/>
    <property type="project" value="UniProtKB-SubCell"/>
</dbReference>
<dbReference type="Proteomes" id="UP000254807">
    <property type="component" value="Unassembled WGS sequence"/>
</dbReference>
<gene>
    <name evidence="7" type="primary">motB</name>
    <name evidence="7" type="ORF">NCTC12360_02335</name>
</gene>
<dbReference type="AlphaFoldDB" id="A0A376H627"/>
<evidence type="ECO:0000313" key="7">
    <source>
        <dbReference type="EMBL" id="STD83848.1"/>
    </source>
</evidence>
<sequence>MKRKKKKEEHVDEAWLLPYSDMLTLLLALFIVMFAMAKVDDEKFQEIRSEFGSILSSHHSGSPVIGSVIDMGASGKTGSSAATNASEAQAQEEATRMQLENQQLEKISEQLQKDLAESALDGQSEVSLEADGLHITLDSSILFASGSAGITSQTSQSLDTLASALKKLKAHKIIIAGHTDNVPEKGTGLYESNWDLSAARAITVMNYFIDKKIISEQNAAIQAYADTQPKASNDTAAGRSENRRVEMIIQRSQIDE</sequence>
<dbReference type="Pfam" id="PF13677">
    <property type="entry name" value="MotB_plug"/>
    <property type="match status" value="1"/>
</dbReference>